<dbReference type="AlphaFoldDB" id="A0A2T6B348"/>
<dbReference type="Proteomes" id="UP000244224">
    <property type="component" value="Unassembled WGS sequence"/>
</dbReference>
<protein>
    <submittedName>
        <fullName evidence="2">Uncharacterized protein</fullName>
    </submittedName>
</protein>
<evidence type="ECO:0000313" key="3">
    <source>
        <dbReference type="Proteomes" id="UP000244224"/>
    </source>
</evidence>
<proteinExistence type="predicted"/>
<keyword evidence="1" id="KW-0812">Transmembrane</keyword>
<name>A0A2T6B348_9RHOB</name>
<organism evidence="2 3">
    <name type="scientific">Gemmobacter caeni</name>
    <dbReference type="NCBI Taxonomy" id="589035"/>
    <lineage>
        <taxon>Bacteria</taxon>
        <taxon>Pseudomonadati</taxon>
        <taxon>Pseudomonadota</taxon>
        <taxon>Alphaproteobacteria</taxon>
        <taxon>Rhodobacterales</taxon>
        <taxon>Paracoccaceae</taxon>
        <taxon>Gemmobacter</taxon>
    </lineage>
</organism>
<feature type="transmembrane region" description="Helical" evidence="1">
    <location>
        <begin position="51"/>
        <end position="73"/>
    </location>
</feature>
<dbReference type="OrthoDB" id="199424at2"/>
<keyword evidence="1" id="KW-0472">Membrane</keyword>
<accession>A0A2T6B348</accession>
<comment type="caution">
    <text evidence="2">The sequence shown here is derived from an EMBL/GenBank/DDBJ whole genome shotgun (WGS) entry which is preliminary data.</text>
</comment>
<reference evidence="2 3" key="1">
    <citation type="submission" date="2018-04" db="EMBL/GenBank/DDBJ databases">
        <title>Genomic Encyclopedia of Archaeal and Bacterial Type Strains, Phase II (KMG-II): from individual species to whole genera.</title>
        <authorList>
            <person name="Goeker M."/>
        </authorList>
    </citation>
    <scope>NUCLEOTIDE SEQUENCE [LARGE SCALE GENOMIC DNA]</scope>
    <source>
        <strain evidence="2 3">DSM 21823</strain>
    </source>
</reference>
<gene>
    <name evidence="2" type="ORF">C8N34_105144</name>
</gene>
<keyword evidence="1" id="KW-1133">Transmembrane helix</keyword>
<evidence type="ECO:0000313" key="2">
    <source>
        <dbReference type="EMBL" id="PTX50500.1"/>
    </source>
</evidence>
<sequence length="164" mass="18356">MTDLQPGERILWEGRPEPGGLLDVSRPGEMIFGLAFIAFSLFWMTKAMEQGAFWLFGLPFLVVGLKLAFWRAYQPRLRAKFARYTLTDRRAIAAMHWPLAGVREHALTLTPATIVDSEGEPATITLRQQMTGPRGAVTESLIFDRIDESAQVLALIRQVQRGAA</sequence>
<dbReference type="EMBL" id="QBKP01000005">
    <property type="protein sequence ID" value="PTX50500.1"/>
    <property type="molecule type" value="Genomic_DNA"/>
</dbReference>
<feature type="transmembrane region" description="Helical" evidence="1">
    <location>
        <begin position="28"/>
        <end position="45"/>
    </location>
</feature>
<evidence type="ECO:0000256" key="1">
    <source>
        <dbReference type="SAM" id="Phobius"/>
    </source>
</evidence>
<dbReference type="RefSeq" id="WP_108128734.1">
    <property type="nucleotide sequence ID" value="NZ_QBKP01000005.1"/>
</dbReference>
<keyword evidence="3" id="KW-1185">Reference proteome</keyword>